<evidence type="ECO:0000313" key="2">
    <source>
        <dbReference type="EMBL" id="QQS99958.1"/>
    </source>
</evidence>
<dbReference type="Proteomes" id="UP000595254">
    <property type="component" value="Chromosome"/>
</dbReference>
<evidence type="ECO:0000256" key="1">
    <source>
        <dbReference type="SAM" id="Phobius"/>
    </source>
</evidence>
<dbReference type="AlphaFoldDB" id="A0A974NLE2"/>
<dbReference type="EMBL" id="CP068053">
    <property type="protein sequence ID" value="QQS99958.1"/>
    <property type="molecule type" value="Genomic_DNA"/>
</dbReference>
<proteinExistence type="predicted"/>
<keyword evidence="1" id="KW-0812">Transmembrane</keyword>
<sequence>MKKRVVYMAIFMAVIISFLLYTYQPAKETINFFPIDPSLSFQSASTHLTASESGKRYNLALRVESSLKEPVFLRQDIALLYKNGKLIKVLRDWKQNTAYLSQEDRQKQSESGIFQNVSFHFAEAHPNNKYTSVQTMTDAHLYIIHSKTDPFQSFANPISNDQGEWKTALDRNLEAVTQHALTNGLNAFKLDEKRYTVLPLTSLPSEHKMFFASFPPARQQEIIGRLWEGLYKNYILGIKKEDGTVVEPQNSTIPLLLLDSNHRELFILLTAGDGTPLLLKQQL</sequence>
<organism evidence="2 3">
    <name type="scientific">Peribacillus psychrosaccharolyticus</name>
    <name type="common">Bacillus psychrosaccharolyticus</name>
    <dbReference type="NCBI Taxonomy" id="1407"/>
    <lineage>
        <taxon>Bacteria</taxon>
        <taxon>Bacillati</taxon>
        <taxon>Bacillota</taxon>
        <taxon>Bacilli</taxon>
        <taxon>Bacillales</taxon>
        <taxon>Bacillaceae</taxon>
        <taxon>Peribacillus</taxon>
    </lineage>
</organism>
<protein>
    <submittedName>
        <fullName evidence="2">Uncharacterized protein</fullName>
    </submittedName>
</protein>
<keyword evidence="1" id="KW-1133">Transmembrane helix</keyword>
<feature type="transmembrane region" description="Helical" evidence="1">
    <location>
        <begin position="5"/>
        <end position="23"/>
    </location>
</feature>
<dbReference type="KEGG" id="ppsr:I6J18_20630"/>
<reference evidence="2 3" key="1">
    <citation type="submission" date="2021-01" db="EMBL/GenBank/DDBJ databases">
        <title>FDA dAtabase for Regulatory Grade micrObial Sequences (FDA-ARGOS): Supporting development and validation of Infectious Disease Dx tests.</title>
        <authorList>
            <person name="Nelson B."/>
            <person name="Plummer A."/>
            <person name="Tallon L."/>
            <person name="Sadzewicz L."/>
            <person name="Zhao X."/>
            <person name="Boylan J."/>
            <person name="Ott S."/>
            <person name="Bowen H."/>
            <person name="Vavikolanu K."/>
            <person name="Mehta A."/>
            <person name="Aluvathingal J."/>
            <person name="Nadendla S."/>
            <person name="Myers T."/>
            <person name="Yan Y."/>
            <person name="Sichtig H."/>
        </authorList>
    </citation>
    <scope>NUCLEOTIDE SEQUENCE [LARGE SCALE GENOMIC DNA]</scope>
    <source>
        <strain evidence="2 3">FDAARGOS_1161</strain>
    </source>
</reference>
<accession>A0A974NLE2</accession>
<gene>
    <name evidence="2" type="ORF">I6J18_20630</name>
</gene>
<name>A0A974NLE2_PERPY</name>
<keyword evidence="1" id="KW-0472">Membrane</keyword>
<keyword evidence="3" id="KW-1185">Reference proteome</keyword>
<evidence type="ECO:0000313" key="3">
    <source>
        <dbReference type="Proteomes" id="UP000595254"/>
    </source>
</evidence>
<dbReference type="RefSeq" id="WP_051387404.1">
    <property type="nucleotide sequence ID" value="NZ_CP068053.1"/>
</dbReference>